<sequence>MVATGAGASSRCGALGRDRTLRIHLKRNDGDTSSGHGGNSHASLAGDAVCGFGGVAAGASVPAPQQPLRISKAPTGVLQQSPG</sequence>
<name>A0ACC4D8S4_PURLI</name>
<accession>A0ACC4D8S4</accession>
<comment type="caution">
    <text evidence="1">The sequence shown here is derived from an EMBL/GenBank/DDBJ whole genome shotgun (WGS) entry which is preliminary data.</text>
</comment>
<proteinExistence type="predicted"/>
<evidence type="ECO:0000313" key="1">
    <source>
        <dbReference type="EMBL" id="KAL3952777.1"/>
    </source>
</evidence>
<evidence type="ECO:0000313" key="2">
    <source>
        <dbReference type="Proteomes" id="UP001638806"/>
    </source>
</evidence>
<organism evidence="1 2">
    <name type="scientific">Purpureocillium lilacinum</name>
    <name type="common">Paecilomyces lilacinus</name>
    <dbReference type="NCBI Taxonomy" id="33203"/>
    <lineage>
        <taxon>Eukaryota</taxon>
        <taxon>Fungi</taxon>
        <taxon>Dikarya</taxon>
        <taxon>Ascomycota</taxon>
        <taxon>Pezizomycotina</taxon>
        <taxon>Sordariomycetes</taxon>
        <taxon>Hypocreomycetidae</taxon>
        <taxon>Hypocreales</taxon>
        <taxon>Ophiocordycipitaceae</taxon>
        <taxon>Purpureocillium</taxon>
    </lineage>
</organism>
<keyword evidence="2" id="KW-1185">Reference proteome</keyword>
<gene>
    <name evidence="1" type="ORF">ACCO45_012720</name>
</gene>
<protein>
    <submittedName>
        <fullName evidence="1">Uncharacterized protein</fullName>
    </submittedName>
</protein>
<reference evidence="1" key="1">
    <citation type="submission" date="2024-12" db="EMBL/GenBank/DDBJ databases">
        <title>Comparative genomics and development of molecular markers within Purpureocillium lilacinum and among Purpureocillium species.</title>
        <authorList>
            <person name="Yeh Z.-Y."/>
            <person name="Ni N.-T."/>
            <person name="Lo P.-H."/>
            <person name="Mushyakhwo K."/>
            <person name="Lin C.-F."/>
            <person name="Nai Y.-S."/>
        </authorList>
    </citation>
    <scope>NUCLEOTIDE SEQUENCE</scope>
    <source>
        <strain evidence="1">NCHU-NPUST-175</strain>
    </source>
</reference>
<dbReference type="Proteomes" id="UP001638806">
    <property type="component" value="Unassembled WGS sequence"/>
</dbReference>
<dbReference type="EMBL" id="JBGNUJ010000012">
    <property type="protein sequence ID" value="KAL3952777.1"/>
    <property type="molecule type" value="Genomic_DNA"/>
</dbReference>